<protein>
    <submittedName>
        <fullName evidence="2">HET-domain-containing protein</fullName>
    </submittedName>
</protein>
<dbReference type="GeneID" id="37227701"/>
<dbReference type="EMBL" id="KZ824456">
    <property type="protein sequence ID" value="RAK98099.1"/>
    <property type="molecule type" value="Genomic_DNA"/>
</dbReference>
<evidence type="ECO:0000313" key="3">
    <source>
        <dbReference type="Proteomes" id="UP000249402"/>
    </source>
</evidence>
<evidence type="ECO:0000313" key="2">
    <source>
        <dbReference type="EMBL" id="RAK98099.1"/>
    </source>
</evidence>
<accession>A0A395GRM9</accession>
<dbReference type="InterPro" id="IPR010730">
    <property type="entry name" value="HET"/>
</dbReference>
<gene>
    <name evidence="2" type="ORF">BO80DRAFT_467231</name>
</gene>
<dbReference type="STRING" id="1448316.A0A395GRM9"/>
<dbReference type="PANTHER" id="PTHR33112:SF12">
    <property type="entry name" value="HETEROKARYON INCOMPATIBILITY DOMAIN-CONTAINING PROTEIN"/>
    <property type="match status" value="1"/>
</dbReference>
<organism evidence="2 3">
    <name type="scientific">Aspergillus ibericus CBS 121593</name>
    <dbReference type="NCBI Taxonomy" id="1448316"/>
    <lineage>
        <taxon>Eukaryota</taxon>
        <taxon>Fungi</taxon>
        <taxon>Dikarya</taxon>
        <taxon>Ascomycota</taxon>
        <taxon>Pezizomycotina</taxon>
        <taxon>Eurotiomycetes</taxon>
        <taxon>Eurotiomycetidae</taxon>
        <taxon>Eurotiales</taxon>
        <taxon>Aspergillaceae</taxon>
        <taxon>Aspergillus</taxon>
        <taxon>Aspergillus subgen. Circumdati</taxon>
    </lineage>
</organism>
<proteinExistence type="predicted"/>
<name>A0A395GRM9_9EURO</name>
<feature type="domain" description="Heterokaryon incompatibility" evidence="1">
    <location>
        <begin position="212"/>
        <end position="352"/>
    </location>
</feature>
<dbReference type="PANTHER" id="PTHR33112">
    <property type="entry name" value="DOMAIN PROTEIN, PUTATIVE-RELATED"/>
    <property type="match status" value="1"/>
</dbReference>
<dbReference type="Pfam" id="PF06985">
    <property type="entry name" value="HET"/>
    <property type="match status" value="1"/>
</dbReference>
<dbReference type="VEuPathDB" id="FungiDB:BO80DRAFT_467231"/>
<dbReference type="RefSeq" id="XP_025572427.1">
    <property type="nucleotide sequence ID" value="XM_025722836.1"/>
</dbReference>
<dbReference type="Proteomes" id="UP000249402">
    <property type="component" value="Unassembled WGS sequence"/>
</dbReference>
<sequence length="729" mass="82158">MTSPCTLTPPSHGTPSLCSDCTALPLSLREFTVLKSNPTAPTPESDTTPLRLDPIDLGFLDSIYDRRWGCQFCRLIYDGARAGPKCDLRDDGRDKDGNRISCRLEWQLDTRASASLPMTRRLRVSTSCGSVPFFHIVPLAVDDQSSMMLGFGKRITPQANLPLVGQWFRTCTQQHPCGHPARGSNSIRPARLLDVSNHPVRLVPTPSPHTEYAALSYVWGKFIPAGVDWDTLRKYSSTVIDQVPLTVRNAFHVVRSLGINFIWVDAFCINQGDQQDVRREIAIMDRIYRNAVLTVCAASGTSTDGMSGVDGVTRHPAQGYAAMDRLQLTTLPPVADLIAATHWDSRGWTLQERLLSRRCAVFTPTEILWQCPHATWRESISLPLDRGLWTLDFIDSPYIGLQENPLRRYASCVDIYSGRTLTFTRDKLLAFEGLGQDLATGLNSELLFGLPRRYFDWAVLWEPKAVGSRLPHPSDSLPPASFPSWGWCGWDHAVEWRLSTLSGALFDLHAWLMTRTWIVWRYAGEDGSWELVWDREQPSSGAFDRGRWEGYLPEHRFPYGRSPMDIDQVIGDFHSPEDTDAPATPPSKATQLAFTTFTGRFRLSTKSLSTAAFSSDLGPGLRRFGIVDGAGDWCGTVVLGEKEWMPRVEGVFEFAAISTAKDFSMEEMDTWNYYIPEKQHQGDWYCFYALMIMPVRDEVFERVGLAKIFASAFRMGSIGRTRWRRIILE</sequence>
<reference evidence="2 3" key="1">
    <citation type="submission" date="2018-02" db="EMBL/GenBank/DDBJ databases">
        <title>The genomes of Aspergillus section Nigri reveals drivers in fungal speciation.</title>
        <authorList>
            <consortium name="DOE Joint Genome Institute"/>
            <person name="Vesth T.C."/>
            <person name="Nybo J."/>
            <person name="Theobald S."/>
            <person name="Brandl J."/>
            <person name="Frisvad J.C."/>
            <person name="Nielsen K.F."/>
            <person name="Lyhne E.K."/>
            <person name="Kogle M.E."/>
            <person name="Kuo A."/>
            <person name="Riley R."/>
            <person name="Clum A."/>
            <person name="Nolan M."/>
            <person name="Lipzen A."/>
            <person name="Salamov A."/>
            <person name="Henrissat B."/>
            <person name="Wiebenga A."/>
            <person name="De vries R.P."/>
            <person name="Grigoriev I.V."/>
            <person name="Mortensen U.H."/>
            <person name="Andersen M.R."/>
            <person name="Baker S.E."/>
        </authorList>
    </citation>
    <scope>NUCLEOTIDE SEQUENCE [LARGE SCALE GENOMIC DNA]</scope>
    <source>
        <strain evidence="2 3">CBS 121593</strain>
    </source>
</reference>
<keyword evidence="3" id="KW-1185">Reference proteome</keyword>
<dbReference type="OrthoDB" id="2958217at2759"/>
<evidence type="ECO:0000259" key="1">
    <source>
        <dbReference type="Pfam" id="PF06985"/>
    </source>
</evidence>
<dbReference type="AlphaFoldDB" id="A0A395GRM9"/>